<accession>A0A517SJE6</accession>
<dbReference type="Pfam" id="PF04389">
    <property type="entry name" value="Peptidase_M28"/>
    <property type="match status" value="1"/>
</dbReference>
<dbReference type="PANTHER" id="PTHR12283">
    <property type="entry name" value="GLUTAMINYL-PEPTIDE CYCLOTRANSFERASE"/>
    <property type="match status" value="1"/>
</dbReference>
<organism evidence="4 5">
    <name type="scientific">Caulifigura coniformis</name>
    <dbReference type="NCBI Taxonomy" id="2527983"/>
    <lineage>
        <taxon>Bacteria</taxon>
        <taxon>Pseudomonadati</taxon>
        <taxon>Planctomycetota</taxon>
        <taxon>Planctomycetia</taxon>
        <taxon>Planctomycetales</taxon>
        <taxon>Planctomycetaceae</taxon>
        <taxon>Caulifigura</taxon>
    </lineage>
</organism>
<keyword evidence="2" id="KW-0012">Acyltransferase</keyword>
<dbReference type="Proteomes" id="UP000315700">
    <property type="component" value="Chromosome"/>
</dbReference>
<keyword evidence="1" id="KW-0808">Transferase</keyword>
<dbReference type="AlphaFoldDB" id="A0A517SJE6"/>
<dbReference type="InterPro" id="IPR007484">
    <property type="entry name" value="Peptidase_M28"/>
</dbReference>
<dbReference type="Gene3D" id="3.40.630.10">
    <property type="entry name" value="Zn peptidases"/>
    <property type="match status" value="1"/>
</dbReference>
<evidence type="ECO:0000256" key="1">
    <source>
        <dbReference type="ARBA" id="ARBA00022679"/>
    </source>
</evidence>
<dbReference type="EMBL" id="CP036271">
    <property type="protein sequence ID" value="QDT56248.1"/>
    <property type="molecule type" value="Genomic_DNA"/>
</dbReference>
<dbReference type="GO" id="GO:0016603">
    <property type="term" value="F:glutaminyl-peptide cyclotransferase activity"/>
    <property type="evidence" value="ECO:0007669"/>
    <property type="project" value="TreeGrafter"/>
</dbReference>
<dbReference type="KEGG" id="ccos:Pan44_43000"/>
<reference evidence="4 5" key="1">
    <citation type="submission" date="2019-02" db="EMBL/GenBank/DDBJ databases">
        <title>Deep-cultivation of Planctomycetes and their phenomic and genomic characterization uncovers novel biology.</title>
        <authorList>
            <person name="Wiegand S."/>
            <person name="Jogler M."/>
            <person name="Boedeker C."/>
            <person name="Pinto D."/>
            <person name="Vollmers J."/>
            <person name="Rivas-Marin E."/>
            <person name="Kohn T."/>
            <person name="Peeters S.H."/>
            <person name="Heuer A."/>
            <person name="Rast P."/>
            <person name="Oberbeckmann S."/>
            <person name="Bunk B."/>
            <person name="Jeske O."/>
            <person name="Meyerdierks A."/>
            <person name="Storesund J.E."/>
            <person name="Kallscheuer N."/>
            <person name="Luecker S."/>
            <person name="Lage O.M."/>
            <person name="Pohl T."/>
            <person name="Merkel B.J."/>
            <person name="Hornburger P."/>
            <person name="Mueller R.-W."/>
            <person name="Bruemmer F."/>
            <person name="Labrenz M."/>
            <person name="Spormann A.M."/>
            <person name="Op den Camp H."/>
            <person name="Overmann J."/>
            <person name="Amann R."/>
            <person name="Jetten M.S.M."/>
            <person name="Mascher T."/>
            <person name="Medema M.H."/>
            <person name="Devos D.P."/>
            <person name="Kaster A.-K."/>
            <person name="Ovreas L."/>
            <person name="Rohde M."/>
            <person name="Galperin M.Y."/>
            <person name="Jogler C."/>
        </authorList>
    </citation>
    <scope>NUCLEOTIDE SEQUENCE [LARGE SCALE GENOMIC DNA]</scope>
    <source>
        <strain evidence="4 5">Pan44</strain>
    </source>
</reference>
<evidence type="ECO:0000259" key="3">
    <source>
        <dbReference type="Pfam" id="PF04389"/>
    </source>
</evidence>
<keyword evidence="5" id="KW-1185">Reference proteome</keyword>
<evidence type="ECO:0000313" key="5">
    <source>
        <dbReference type="Proteomes" id="UP000315700"/>
    </source>
</evidence>
<dbReference type="InterPro" id="IPR040234">
    <property type="entry name" value="QC/QCL"/>
</dbReference>
<proteinExistence type="predicted"/>
<dbReference type="PANTHER" id="PTHR12283:SF6">
    <property type="entry name" value="GLUTAMINYL-PEPTIDE CYCLOTRANSFERASE-RELATED"/>
    <property type="match status" value="1"/>
</dbReference>
<gene>
    <name evidence="4" type="ORF">Pan44_43000</name>
</gene>
<dbReference type="GO" id="GO:0008270">
    <property type="term" value="F:zinc ion binding"/>
    <property type="evidence" value="ECO:0007669"/>
    <property type="project" value="TreeGrafter"/>
</dbReference>
<name>A0A517SJE6_9PLAN</name>
<sequence length="329" mass="37566">MRGYSKERRQVLVALVVAVQGWLGASLFAQAPPTFDGKRAFADLEAICRIGKRISGTEGMARQQQMLFDHFTGLGAVCSFQEFDIPHPETGEATRLKNLIVTWHPETRERVLLCCHYDTRPYPDRELLPRHRQGIFLGANDGGSGVAFLMELGRHMKEVKPRFGVDFVFFDAEELIYDSNRDKYFHGSTYFATQYVQKPPAHKYVAGVLFDMIADKDLKIYYEVNSMRYAREVTESVWAAAARVSSRVFVARRRHEVSDDHIPLNEIAKIPTTDLIDFDYPHWHTRNDLPSNCSGESLAAVGKVIIEWLIHMPDFTGSRTGFIESIPYR</sequence>
<evidence type="ECO:0000313" key="4">
    <source>
        <dbReference type="EMBL" id="QDT56248.1"/>
    </source>
</evidence>
<dbReference type="RefSeq" id="WP_197453532.1">
    <property type="nucleotide sequence ID" value="NZ_CP036271.1"/>
</dbReference>
<dbReference type="SUPFAM" id="SSF53187">
    <property type="entry name" value="Zn-dependent exopeptidases"/>
    <property type="match status" value="1"/>
</dbReference>
<protein>
    <submittedName>
        <fullName evidence="4">Succinyl-diaminopimelate desuccinylase</fullName>
    </submittedName>
</protein>
<dbReference type="InParanoid" id="A0A517SJE6"/>
<evidence type="ECO:0000256" key="2">
    <source>
        <dbReference type="ARBA" id="ARBA00023315"/>
    </source>
</evidence>
<feature type="domain" description="Peptidase M28" evidence="3">
    <location>
        <begin position="98"/>
        <end position="308"/>
    </location>
</feature>